<dbReference type="EMBL" id="BGPR01176848">
    <property type="protein sequence ID" value="GBM49637.1"/>
    <property type="molecule type" value="Genomic_DNA"/>
</dbReference>
<evidence type="ECO:0000313" key="4">
    <source>
        <dbReference type="Proteomes" id="UP000499080"/>
    </source>
</evidence>
<evidence type="ECO:0000313" key="3">
    <source>
        <dbReference type="EMBL" id="GBM49738.1"/>
    </source>
</evidence>
<keyword evidence="4" id="KW-1185">Reference proteome</keyword>
<dbReference type="AlphaFoldDB" id="A0A4Y2GAW1"/>
<organism evidence="3 4">
    <name type="scientific">Araneus ventricosus</name>
    <name type="common">Orbweaver spider</name>
    <name type="synonym">Epeira ventricosa</name>
    <dbReference type="NCBI Taxonomy" id="182803"/>
    <lineage>
        <taxon>Eukaryota</taxon>
        <taxon>Metazoa</taxon>
        <taxon>Ecdysozoa</taxon>
        <taxon>Arthropoda</taxon>
        <taxon>Chelicerata</taxon>
        <taxon>Arachnida</taxon>
        <taxon>Araneae</taxon>
        <taxon>Araneomorphae</taxon>
        <taxon>Entelegynae</taxon>
        <taxon>Araneoidea</taxon>
        <taxon>Araneidae</taxon>
        <taxon>Araneus</taxon>
    </lineage>
</organism>
<comment type="caution">
    <text evidence="3">The sequence shown here is derived from an EMBL/GenBank/DDBJ whole genome shotgun (WGS) entry which is preliminary data.</text>
</comment>
<proteinExistence type="predicted"/>
<reference evidence="3 4" key="1">
    <citation type="journal article" date="2019" name="Sci. Rep.">
        <title>Orb-weaving spider Araneus ventricosus genome elucidates the spidroin gene catalogue.</title>
        <authorList>
            <person name="Kono N."/>
            <person name="Nakamura H."/>
            <person name="Ohtoshi R."/>
            <person name="Moran D.A.P."/>
            <person name="Shinohara A."/>
            <person name="Yoshida Y."/>
            <person name="Fujiwara M."/>
            <person name="Mori M."/>
            <person name="Tomita M."/>
            <person name="Arakawa K."/>
        </authorList>
    </citation>
    <scope>NUCLEOTIDE SEQUENCE [LARGE SCALE GENOMIC DNA]</scope>
</reference>
<feature type="non-terminal residue" evidence="3">
    <location>
        <position position="1"/>
    </location>
</feature>
<dbReference type="Proteomes" id="UP000499080">
    <property type="component" value="Unassembled WGS sequence"/>
</dbReference>
<sequence>GLENYWENGIQRNRGDSGIYCTGKDHHSSAVNLIPSNKECQGKDIHVLPQKFSKGI</sequence>
<protein>
    <submittedName>
        <fullName evidence="3">Uncharacterized protein</fullName>
    </submittedName>
</protein>
<name>A0A4Y2GAW1_ARAVE</name>
<dbReference type="EMBL" id="BGPR01176878">
    <property type="protein sequence ID" value="GBM49738.1"/>
    <property type="molecule type" value="Genomic_DNA"/>
</dbReference>
<accession>A0A4Y2GAW1</accession>
<evidence type="ECO:0000313" key="2">
    <source>
        <dbReference type="EMBL" id="GBM49637.1"/>
    </source>
</evidence>
<dbReference type="EMBL" id="BGPR01176838">
    <property type="protein sequence ID" value="GBM49612.1"/>
    <property type="molecule type" value="Genomic_DNA"/>
</dbReference>
<gene>
    <name evidence="3" type="ORF">AVEN_152660_1</name>
    <name evidence="1" type="ORF">AVEN_274830_1</name>
    <name evidence="2" type="ORF">AVEN_37412_1</name>
</gene>
<evidence type="ECO:0000313" key="1">
    <source>
        <dbReference type="EMBL" id="GBM49612.1"/>
    </source>
</evidence>